<dbReference type="InterPro" id="IPR035169">
    <property type="entry name" value="DUF5318"/>
</dbReference>
<dbReference type="EMBL" id="BAEE01000006">
    <property type="protein sequence ID" value="GAB08281.1"/>
    <property type="molecule type" value="Genomic_DNA"/>
</dbReference>
<dbReference type="Pfam" id="PF17249">
    <property type="entry name" value="DUF5318"/>
    <property type="match status" value="1"/>
</dbReference>
<proteinExistence type="predicted"/>
<name>G7GXF6_9ACTN</name>
<dbReference type="AlphaFoldDB" id="G7GXF6"/>
<evidence type="ECO:0008006" key="3">
    <source>
        <dbReference type="Google" id="ProtNLM"/>
    </source>
</evidence>
<accession>G7GXF6</accession>
<gene>
    <name evidence="1" type="ORF">GOARA_006_00400</name>
</gene>
<keyword evidence="2" id="KW-1185">Reference proteome</keyword>
<dbReference type="Proteomes" id="UP000035088">
    <property type="component" value="Unassembled WGS sequence"/>
</dbReference>
<evidence type="ECO:0000313" key="1">
    <source>
        <dbReference type="EMBL" id="GAB08281.1"/>
    </source>
</evidence>
<evidence type="ECO:0000313" key="2">
    <source>
        <dbReference type="Proteomes" id="UP000035088"/>
    </source>
</evidence>
<sequence length="162" mass="17831">MLEITDLPAPQRRASTLNHMAAPSPDSAPWDETAPRQVVDYALRRRARLAEVNSGRVGVGEVCDANPYLLNAAAFHGAASDITCPICRKEQLTLVSWVFGDRLGQVSGSARSAAEIEQLARKHAEFSVHVVEVCRTCHWNHLVRSYVSGLKSQPARTRKMAK</sequence>
<organism evidence="1 2">
    <name type="scientific">Gordonia araii NBRC 100433</name>
    <dbReference type="NCBI Taxonomy" id="1073574"/>
    <lineage>
        <taxon>Bacteria</taxon>
        <taxon>Bacillati</taxon>
        <taxon>Actinomycetota</taxon>
        <taxon>Actinomycetes</taxon>
        <taxon>Mycobacteriales</taxon>
        <taxon>Gordoniaceae</taxon>
        <taxon>Gordonia</taxon>
    </lineage>
</organism>
<comment type="caution">
    <text evidence="1">The sequence shown here is derived from an EMBL/GenBank/DDBJ whole genome shotgun (WGS) entry which is preliminary data.</text>
</comment>
<reference evidence="1 2" key="1">
    <citation type="submission" date="2011-11" db="EMBL/GenBank/DDBJ databases">
        <title>Whole genome shotgun sequence of Gordonia araii NBRC 100433.</title>
        <authorList>
            <person name="Yoshida Y."/>
            <person name="Hosoyama A."/>
            <person name="Tsuchikane K."/>
            <person name="Katsumata H."/>
            <person name="Yamazaki S."/>
            <person name="Fujita N."/>
        </authorList>
    </citation>
    <scope>NUCLEOTIDE SEQUENCE [LARGE SCALE GENOMIC DNA]</scope>
    <source>
        <strain evidence="1 2">NBRC 100433</strain>
    </source>
</reference>
<dbReference type="STRING" id="1073574.GOARA_006_00400"/>
<protein>
    <recommendedName>
        <fullName evidence="3">DUF5318 domain-containing protein</fullName>
    </recommendedName>
</protein>